<reference evidence="2" key="1">
    <citation type="submission" date="2015-11" db="EMBL/GenBank/DDBJ databases">
        <authorList>
            <person name="Varghese N."/>
        </authorList>
    </citation>
    <scope>NUCLEOTIDE SEQUENCE [LARGE SCALE GENOMIC DNA]</scope>
    <source>
        <strain evidence="2">DSM 45899</strain>
    </source>
</reference>
<gene>
    <name evidence="1" type="ORF">Ga0074812_1479</name>
</gene>
<dbReference type="AlphaFoldDB" id="A0A0S4QYP6"/>
<name>A0A0S4QYP6_9ACTN</name>
<sequence>MSDSFRTFVPVLRAVDLGVLGTFVLLPPDRIRWRGIQASAQILRSDPSLPPPDNFLHHLVDLAYVLRR</sequence>
<proteinExistence type="predicted"/>
<evidence type="ECO:0000313" key="1">
    <source>
        <dbReference type="EMBL" id="CUU60763.1"/>
    </source>
</evidence>
<keyword evidence="2" id="KW-1185">Reference proteome</keyword>
<organism evidence="1 2">
    <name type="scientific">Parafrankia irregularis</name>
    <dbReference type="NCBI Taxonomy" id="795642"/>
    <lineage>
        <taxon>Bacteria</taxon>
        <taxon>Bacillati</taxon>
        <taxon>Actinomycetota</taxon>
        <taxon>Actinomycetes</taxon>
        <taxon>Frankiales</taxon>
        <taxon>Frankiaceae</taxon>
        <taxon>Parafrankia</taxon>
    </lineage>
</organism>
<evidence type="ECO:0000313" key="2">
    <source>
        <dbReference type="Proteomes" id="UP000198802"/>
    </source>
</evidence>
<dbReference type="Proteomes" id="UP000198802">
    <property type="component" value="Unassembled WGS sequence"/>
</dbReference>
<dbReference type="EMBL" id="FAOZ01000047">
    <property type="protein sequence ID" value="CUU60763.1"/>
    <property type="molecule type" value="Genomic_DNA"/>
</dbReference>
<accession>A0A0S4QYP6</accession>
<protein>
    <submittedName>
        <fullName evidence="1">Uncharacterized protein</fullName>
    </submittedName>
</protein>